<organism evidence="2 3">
    <name type="scientific">Aphanomyces astaci</name>
    <name type="common">Crayfish plague agent</name>
    <dbReference type="NCBI Taxonomy" id="112090"/>
    <lineage>
        <taxon>Eukaryota</taxon>
        <taxon>Sar</taxon>
        <taxon>Stramenopiles</taxon>
        <taxon>Oomycota</taxon>
        <taxon>Saprolegniomycetes</taxon>
        <taxon>Saprolegniales</taxon>
        <taxon>Verrucalvaceae</taxon>
        <taxon>Aphanomyces</taxon>
    </lineage>
</organism>
<dbReference type="Proteomes" id="UP000469452">
    <property type="component" value="Unassembled WGS sequence"/>
</dbReference>
<feature type="domain" description="Helitron helicase-like" evidence="1">
    <location>
        <begin position="125"/>
        <end position="189"/>
    </location>
</feature>
<proteinExistence type="predicted"/>
<dbReference type="EMBL" id="VJMI01018656">
    <property type="protein sequence ID" value="KAF0709939.1"/>
    <property type="molecule type" value="Genomic_DNA"/>
</dbReference>
<evidence type="ECO:0000259" key="1">
    <source>
        <dbReference type="Pfam" id="PF14214"/>
    </source>
</evidence>
<name>A0A6A4ZFM2_APHAT</name>
<dbReference type="Pfam" id="PF14214">
    <property type="entry name" value="Helitron_like_N"/>
    <property type="match status" value="1"/>
</dbReference>
<protein>
    <recommendedName>
        <fullName evidence="1">Helitron helicase-like domain-containing protein</fullName>
    </recommendedName>
</protein>
<sequence length="236" mass="27141">MLMAASTVIHQEVQFIEEALHDIDLGEDPPFLPQDPVQAAIQVRLHAETLSITSDGNQESGHTRLQVPGKTKTWPHCRAKLIPHDYNNLPSCSKGKVKIDPYIFPDSPEMQAFKDLFNDIAIVRKPEIISQLKPHQISTERDDIVTRVFESKLTYFEDNTHKQHLHIKVVASVRVKEFQKRDLPHVHMLFIMEDQDKFRTVDDINSVVSARITDEIKNPQLHESVKNFMTHTCTHV</sequence>
<dbReference type="AlphaFoldDB" id="A0A6A4ZFM2"/>
<evidence type="ECO:0000313" key="3">
    <source>
        <dbReference type="Proteomes" id="UP000469452"/>
    </source>
</evidence>
<gene>
    <name evidence="2" type="ORF">AaE_012721</name>
</gene>
<dbReference type="InterPro" id="IPR025476">
    <property type="entry name" value="Helitron_helicase-like"/>
</dbReference>
<accession>A0A6A4ZFM2</accession>
<evidence type="ECO:0000313" key="2">
    <source>
        <dbReference type="EMBL" id="KAF0709939.1"/>
    </source>
</evidence>
<comment type="caution">
    <text evidence="2">The sequence shown here is derived from an EMBL/GenBank/DDBJ whole genome shotgun (WGS) entry which is preliminary data.</text>
</comment>
<reference evidence="2 3" key="1">
    <citation type="submission" date="2019-06" db="EMBL/GenBank/DDBJ databases">
        <title>Genomics analysis of Aphanomyces spp. identifies a new class of oomycete effector associated with host adaptation.</title>
        <authorList>
            <person name="Gaulin E."/>
        </authorList>
    </citation>
    <scope>NUCLEOTIDE SEQUENCE [LARGE SCALE GENOMIC DNA]</scope>
    <source>
        <strain evidence="2 3">E</strain>
    </source>
</reference>